<dbReference type="CDD" id="cd02869">
    <property type="entry name" value="PseudoU_synth_RluA_like"/>
    <property type="match status" value="1"/>
</dbReference>
<dbReference type="InterPro" id="IPR006145">
    <property type="entry name" value="PsdUridine_synth_RsuA/RluA"/>
</dbReference>
<evidence type="ECO:0000256" key="1">
    <source>
        <dbReference type="ARBA" id="ARBA00010876"/>
    </source>
</evidence>
<comment type="similarity">
    <text evidence="1">Belongs to the pseudouridine synthase RluA family.</text>
</comment>
<dbReference type="PANTHER" id="PTHR21600">
    <property type="entry name" value="MITOCHONDRIAL RNA PSEUDOURIDINE SYNTHASE"/>
    <property type="match status" value="1"/>
</dbReference>
<gene>
    <name evidence="3" type="ORF">KXJ70_00710</name>
</gene>
<evidence type="ECO:0000259" key="2">
    <source>
        <dbReference type="Pfam" id="PF00849"/>
    </source>
</evidence>
<sequence>MTSIRELTYLIVENNEDYLVVDKAPGVNLHRNQHQQSLLDVLHADFPGQSLHLVHRLDDATSGLLLIAKSPLAAAELGNLFANREVEKFYFALADGKPSKKQGTIVGDIKKSRSGSYLLSRTRTNPAVSQFFSYSLSDGRRAYLLKPHTGKTHQLRVVMKSLGVPILGDRRYGPRNQECDRMYLHAMALRFQFRGGEKHYVCFPHEGEAFTDVALQTVLLDCDPPWNIKWPSLN</sequence>
<accession>A0ABS6VNC2</accession>
<reference evidence="3" key="1">
    <citation type="submission" date="2021-07" db="EMBL/GenBank/DDBJ databases">
        <title>Zhongshania sp. CAU 1632 isolated from seawater.</title>
        <authorList>
            <person name="Kim W."/>
        </authorList>
    </citation>
    <scope>NUCLEOTIDE SEQUENCE</scope>
    <source>
        <strain evidence="3">CAU 1632</strain>
    </source>
</reference>
<dbReference type="RefSeq" id="WP_219041552.1">
    <property type="nucleotide sequence ID" value="NZ_JAHWDQ010000001.1"/>
</dbReference>
<dbReference type="InterPro" id="IPR006224">
    <property type="entry name" value="PsdUridine_synth_RluA-like_CS"/>
</dbReference>
<evidence type="ECO:0000313" key="3">
    <source>
        <dbReference type="EMBL" id="MBW2939280.1"/>
    </source>
</evidence>
<proteinExistence type="inferred from homology"/>
<dbReference type="PROSITE" id="PS01129">
    <property type="entry name" value="PSI_RLU"/>
    <property type="match status" value="1"/>
</dbReference>
<organism evidence="3 4">
    <name type="scientific">Zhongshania aquimaris</name>
    <dbReference type="NCBI Taxonomy" id="2857107"/>
    <lineage>
        <taxon>Bacteria</taxon>
        <taxon>Pseudomonadati</taxon>
        <taxon>Pseudomonadota</taxon>
        <taxon>Gammaproteobacteria</taxon>
        <taxon>Cellvibrionales</taxon>
        <taxon>Spongiibacteraceae</taxon>
        <taxon>Zhongshania</taxon>
    </lineage>
</organism>
<dbReference type="InterPro" id="IPR006508">
    <property type="entry name" value="PsdUridine_synth_RluA-like"/>
</dbReference>
<feature type="domain" description="Pseudouridine synthase RsuA/RluA-like" evidence="2">
    <location>
        <begin position="17"/>
        <end position="160"/>
    </location>
</feature>
<name>A0ABS6VNC2_9GAMM</name>
<protein>
    <submittedName>
        <fullName evidence="3">TIGR01621 family pseudouridine synthase</fullName>
    </submittedName>
</protein>
<dbReference type="Proteomes" id="UP001166291">
    <property type="component" value="Unassembled WGS sequence"/>
</dbReference>
<dbReference type="InterPro" id="IPR050188">
    <property type="entry name" value="RluA_PseudoU_synthase"/>
</dbReference>
<dbReference type="EMBL" id="JAHWDQ010000001">
    <property type="protein sequence ID" value="MBW2939280.1"/>
    <property type="molecule type" value="Genomic_DNA"/>
</dbReference>
<dbReference type="NCBIfam" id="TIGR01621">
    <property type="entry name" value="RluA-like"/>
    <property type="match status" value="1"/>
</dbReference>
<dbReference type="PANTHER" id="PTHR21600:SF87">
    <property type="entry name" value="RNA PSEUDOURIDYLATE SYNTHASE DOMAIN-CONTAINING PROTEIN 1"/>
    <property type="match status" value="1"/>
</dbReference>
<comment type="caution">
    <text evidence="3">The sequence shown here is derived from an EMBL/GenBank/DDBJ whole genome shotgun (WGS) entry which is preliminary data.</text>
</comment>
<dbReference type="Pfam" id="PF00849">
    <property type="entry name" value="PseudoU_synth_2"/>
    <property type="match status" value="1"/>
</dbReference>
<evidence type="ECO:0000313" key="4">
    <source>
        <dbReference type="Proteomes" id="UP001166291"/>
    </source>
</evidence>
<keyword evidence="4" id="KW-1185">Reference proteome</keyword>